<dbReference type="EMBL" id="JAUTXU010000267">
    <property type="protein sequence ID" value="KAK3691329.1"/>
    <property type="molecule type" value="Genomic_DNA"/>
</dbReference>
<comment type="caution">
    <text evidence="1">The sequence shown here is derived from an EMBL/GenBank/DDBJ whole genome shotgun (WGS) entry which is preliminary data.</text>
</comment>
<proteinExistence type="predicted"/>
<name>A0ACC3MHH4_9PEZI</name>
<evidence type="ECO:0000313" key="1">
    <source>
        <dbReference type="EMBL" id="KAK3691329.1"/>
    </source>
</evidence>
<keyword evidence="2" id="KW-1185">Reference proteome</keyword>
<sequence>MDDDKYGNLPIPTYEEAISSRPGSSQNYRGPEEVSDDAERQGLLEQGEGGGGRHRPPTVESPRSSEDSDLRLPEVGDNSRRQIEELDYLDPSSDEASQRRGLYHRARLRNQFSKHLANISATFSSIRLPSLRSFYHPVAAADEGDETATPANNNEPPPRWPHRLSIPPQYRISAPTFARLAALFTIAAMIYALFALDIFPNNPRQMGSHFDPESVRQFVQEHVDGDSIARYLHHITSYDHVAGTEGDLYLVKWMQERWVEGDGGGLGSSRGFDSVDLEKYFVYLNYPTKGGRGVEIVEPEGKRWEAVLEEKQMDDEKEQSWSWHGHSFSGEARGHLIYANGGSREDFQWLRENGVELKGAIALVRTSGTQVDAGLKVKAAEEAGCAGVLIYEPAGRGNIWPDGPWRPADSVQRAAVSYGSWVIGDPLTPGWASKKKVDRLSIKDNPGLPGIPSLPLSWRDATVLIGALEGQGVKVPTEWLGGHGGKNGWFSGTSKGKTAPIVNLRNNNDVSKKQQIWNLHGLIQGIESPEKKLIVGNHRDSWCFGAVDPGSGSAIMMEVVSIFQSLRSHGWRPLRTIEFVSWDAGEMNLMGSTEYVEDNTGYLRDNGIAYLNVDAGVYGEEFHAAASPLFKKALMHVLNRVADPRDNTTLRQLWDEEGAELEDPAAGRTDALPFLSMAGTSSIDFGFRGDAGYPKGSCYDTFKWMQKFGDTGFAYHQTLAQVWALLILEIADRPLIPFNLNAYANAIHLYIKRLQQDAQSTYSRLNSGAVVDNPQHLTQLTNNIFTLAPLKAAADNLTKSVHAFHHFEDTWTTNVLGAGGLESSSFAIQRLQYNDKIAHFESDLLDLAYEHGDEGQHGVPGREQFRHVVFGPSAWGSGDGDGAGVVAFPAVRDAVERGDWEGAMVMVGRVAGVLERAGRKLGE</sequence>
<accession>A0ACC3MHH4</accession>
<reference evidence="1" key="1">
    <citation type="submission" date="2023-07" db="EMBL/GenBank/DDBJ databases">
        <title>Black Yeasts Isolated from many extreme environments.</title>
        <authorList>
            <person name="Coleine C."/>
            <person name="Stajich J.E."/>
            <person name="Selbmann L."/>
        </authorList>
    </citation>
    <scope>NUCLEOTIDE SEQUENCE</scope>
    <source>
        <strain evidence="1">CCFEE 5714</strain>
    </source>
</reference>
<protein>
    <submittedName>
        <fullName evidence="1">Uncharacterized protein</fullName>
    </submittedName>
</protein>
<evidence type="ECO:0000313" key="2">
    <source>
        <dbReference type="Proteomes" id="UP001281147"/>
    </source>
</evidence>
<dbReference type="Proteomes" id="UP001281147">
    <property type="component" value="Unassembled WGS sequence"/>
</dbReference>
<organism evidence="1 2">
    <name type="scientific">Vermiconidia calcicola</name>
    <dbReference type="NCBI Taxonomy" id="1690605"/>
    <lineage>
        <taxon>Eukaryota</taxon>
        <taxon>Fungi</taxon>
        <taxon>Dikarya</taxon>
        <taxon>Ascomycota</taxon>
        <taxon>Pezizomycotina</taxon>
        <taxon>Dothideomycetes</taxon>
        <taxon>Dothideomycetidae</taxon>
        <taxon>Mycosphaerellales</taxon>
        <taxon>Extremaceae</taxon>
        <taxon>Vermiconidia</taxon>
    </lineage>
</organism>
<gene>
    <name evidence="1" type="ORF">LTR37_018690</name>
</gene>